<feature type="compositionally biased region" description="Polar residues" evidence="1">
    <location>
        <begin position="21"/>
        <end position="35"/>
    </location>
</feature>
<feature type="region of interest" description="Disordered" evidence="1">
    <location>
        <begin position="215"/>
        <end position="234"/>
    </location>
</feature>
<feature type="region of interest" description="Disordered" evidence="1">
    <location>
        <begin position="348"/>
        <end position="393"/>
    </location>
</feature>
<dbReference type="EMBL" id="JAMKFB020000005">
    <property type="protein sequence ID" value="KAL0192369.1"/>
    <property type="molecule type" value="Genomic_DNA"/>
</dbReference>
<feature type="non-terminal residue" evidence="2">
    <location>
        <position position="393"/>
    </location>
</feature>
<dbReference type="Proteomes" id="UP001529510">
    <property type="component" value="Unassembled WGS sequence"/>
</dbReference>
<feature type="compositionally biased region" description="Low complexity" evidence="1">
    <location>
        <begin position="1"/>
        <end position="20"/>
    </location>
</feature>
<comment type="caution">
    <text evidence="2">The sequence shown here is derived from an EMBL/GenBank/DDBJ whole genome shotgun (WGS) entry which is preliminary data.</text>
</comment>
<feature type="compositionally biased region" description="Low complexity" evidence="1">
    <location>
        <begin position="276"/>
        <end position="296"/>
    </location>
</feature>
<feature type="region of interest" description="Disordered" evidence="1">
    <location>
        <begin position="266"/>
        <end position="296"/>
    </location>
</feature>
<dbReference type="AlphaFoldDB" id="A0ABD0R1T3"/>
<organism evidence="2 3">
    <name type="scientific">Cirrhinus mrigala</name>
    <name type="common">Mrigala</name>
    <dbReference type="NCBI Taxonomy" id="683832"/>
    <lineage>
        <taxon>Eukaryota</taxon>
        <taxon>Metazoa</taxon>
        <taxon>Chordata</taxon>
        <taxon>Craniata</taxon>
        <taxon>Vertebrata</taxon>
        <taxon>Euteleostomi</taxon>
        <taxon>Actinopterygii</taxon>
        <taxon>Neopterygii</taxon>
        <taxon>Teleostei</taxon>
        <taxon>Ostariophysi</taxon>
        <taxon>Cypriniformes</taxon>
        <taxon>Cyprinidae</taxon>
        <taxon>Labeoninae</taxon>
        <taxon>Labeonini</taxon>
        <taxon>Cirrhinus</taxon>
    </lineage>
</organism>
<evidence type="ECO:0000313" key="3">
    <source>
        <dbReference type="Proteomes" id="UP001529510"/>
    </source>
</evidence>
<evidence type="ECO:0000313" key="2">
    <source>
        <dbReference type="EMBL" id="KAL0192369.1"/>
    </source>
</evidence>
<name>A0ABD0R1T3_CIRMR</name>
<protein>
    <submittedName>
        <fullName evidence="2">Uncharacterized protein</fullName>
    </submittedName>
</protein>
<sequence length="393" mass="41124">QSGTSTAFFTTETTTSQTLSPEASPSHASQATSDDGLSPTDAPSMFSTSMAPPKTSRVPERLESVIAPLAAAVSVKSEEGSATTKLPDFDISDFGTEKAGEEANVRGDVIHGELTTEVSRATVEPMEETEDKSIIEVRTVLPDILLSDSLSTKPMYAVGKTEESILVGVTTDGVLESEGTVVTLVNTEESGHRTELSSVSESGTKFSAEILTHTATETSVGKGESESRASTQSSFTLATEATFLESAKSTVFSEYEDETGIGVVMADPPPLSTHRSTSSEPKPSETSSGVTTTDSTVTPTVFMQSSQTEESTGTFISIQKTSQTFTSYSENATVELTDRVTKSLGLTTPSSATVAAEADHETSHEEATSGSSEAPTEMLTEATDTTTDSGHSP</sequence>
<gene>
    <name evidence="2" type="ORF">M9458_010665</name>
</gene>
<feature type="compositionally biased region" description="Basic and acidic residues" evidence="1">
    <location>
        <begin position="357"/>
        <end position="367"/>
    </location>
</feature>
<feature type="region of interest" description="Disordered" evidence="1">
    <location>
        <begin position="1"/>
        <end position="60"/>
    </location>
</feature>
<reference evidence="2 3" key="1">
    <citation type="submission" date="2024-05" db="EMBL/GenBank/DDBJ databases">
        <title>Genome sequencing and assembly of Indian major carp, Cirrhinus mrigala (Hamilton, 1822).</title>
        <authorList>
            <person name="Mohindra V."/>
            <person name="Chowdhury L.M."/>
            <person name="Lal K."/>
            <person name="Jena J.K."/>
        </authorList>
    </citation>
    <scope>NUCLEOTIDE SEQUENCE [LARGE SCALE GENOMIC DNA]</scope>
    <source>
        <strain evidence="2">CM1030</strain>
        <tissue evidence="2">Blood</tissue>
    </source>
</reference>
<feature type="compositionally biased region" description="Low complexity" evidence="1">
    <location>
        <begin position="376"/>
        <end position="393"/>
    </location>
</feature>
<accession>A0ABD0R1T3</accession>
<proteinExistence type="predicted"/>
<feature type="non-terminal residue" evidence="2">
    <location>
        <position position="1"/>
    </location>
</feature>
<evidence type="ECO:0000256" key="1">
    <source>
        <dbReference type="SAM" id="MobiDB-lite"/>
    </source>
</evidence>
<keyword evidence="3" id="KW-1185">Reference proteome</keyword>